<evidence type="ECO:0000259" key="6">
    <source>
        <dbReference type="PROSITE" id="PS51387"/>
    </source>
</evidence>
<dbReference type="Pfam" id="PF08031">
    <property type="entry name" value="BBE"/>
    <property type="match status" value="1"/>
</dbReference>
<gene>
    <name evidence="7" type="primary">mcrA_1</name>
    <name evidence="7" type="ORF">RUE5091_00231</name>
</gene>
<dbReference type="Gene3D" id="3.30.465.10">
    <property type="match status" value="1"/>
</dbReference>
<dbReference type="PANTHER" id="PTHR42973:SF39">
    <property type="entry name" value="FAD-BINDING PCMH-TYPE DOMAIN-CONTAINING PROTEIN"/>
    <property type="match status" value="1"/>
</dbReference>
<dbReference type="SUPFAM" id="SSF56176">
    <property type="entry name" value="FAD-binding/transporter-associated domain-like"/>
    <property type="match status" value="1"/>
</dbReference>
<name>A0A0P1IA80_9RHOB</name>
<keyword evidence="5 7" id="KW-0560">Oxidoreductase</keyword>
<dbReference type="AlphaFoldDB" id="A0A0P1IA80"/>
<organism evidence="7 8">
    <name type="scientific">Ruegeria denitrificans</name>
    <dbReference type="NCBI Taxonomy" id="1715692"/>
    <lineage>
        <taxon>Bacteria</taxon>
        <taxon>Pseudomonadati</taxon>
        <taxon>Pseudomonadota</taxon>
        <taxon>Alphaproteobacteria</taxon>
        <taxon>Rhodobacterales</taxon>
        <taxon>Roseobacteraceae</taxon>
        <taxon>Ruegeria</taxon>
    </lineage>
</organism>
<keyword evidence="3" id="KW-0285">Flavoprotein</keyword>
<sequence>MTDTVLKNRDGQAVPPDRIEAFQSQIRGALILPGDPEYDSARSIWNALVDKYPGAILRCQGTADVATAAKFAFENNILVSVRGGGHNVGGRAVCNDGLVIDLSRMRAVHIDPDAQTVRAQGGATLGDVDCETHLHGLAVPLGVVSQTGIGGLTTGGGFGWLARKYGPTCDNVIEAEVVTADGSIRTANANRNSDLYWGICGGSGNFGIVTSFLYKAYPLSTVLGGMIAYPRSAAAEVLRGFRDIVSRAPDELTVYAALLWGPDGTPLTAFVPCWIGDDKEAGRQAIQPLAEIGNPLVVDLQEMPFPAMQSMLDGAYGPGSRNYWKSAYLNALPDEAIDTIVAQSEGMTIPGSGILIEHCAGAAKSKPNGDNAFAQRGHDYLIAILPLWTDPADDADQIAWARTMHDALAHYSAGGTYLNYLGADEDSAIETAFGENLGQLKEVKRKYDPTNFFSANTNVSP</sequence>
<proteinExistence type="inferred from homology"/>
<dbReference type="Pfam" id="PF01565">
    <property type="entry name" value="FAD_binding_4"/>
    <property type="match status" value="1"/>
</dbReference>
<dbReference type="EMBL" id="CYUD01000001">
    <property type="protein sequence ID" value="CUJ84524.1"/>
    <property type="molecule type" value="Genomic_DNA"/>
</dbReference>
<evidence type="ECO:0000256" key="5">
    <source>
        <dbReference type="ARBA" id="ARBA00023002"/>
    </source>
</evidence>
<dbReference type="EC" id="1.5.3.-" evidence="7"/>
<comment type="similarity">
    <text evidence="2">Belongs to the oxygen-dependent FAD-linked oxidoreductase family.</text>
</comment>
<dbReference type="OrthoDB" id="9775082at2"/>
<dbReference type="PANTHER" id="PTHR42973">
    <property type="entry name" value="BINDING OXIDOREDUCTASE, PUTATIVE (AFU_ORTHOLOGUE AFUA_1G17690)-RELATED"/>
    <property type="match status" value="1"/>
</dbReference>
<dbReference type="RefSeq" id="WP_058280347.1">
    <property type="nucleotide sequence ID" value="NZ_CYUD01000001.1"/>
</dbReference>
<evidence type="ECO:0000256" key="1">
    <source>
        <dbReference type="ARBA" id="ARBA00001974"/>
    </source>
</evidence>
<reference evidence="8" key="1">
    <citation type="submission" date="2015-09" db="EMBL/GenBank/DDBJ databases">
        <authorList>
            <person name="Rodrigo-Torres L."/>
            <person name="Arahal D.R."/>
        </authorList>
    </citation>
    <scope>NUCLEOTIDE SEQUENCE [LARGE SCALE GENOMIC DNA]</scope>
    <source>
        <strain evidence="8">CECT 5091</strain>
    </source>
</reference>
<evidence type="ECO:0000256" key="4">
    <source>
        <dbReference type="ARBA" id="ARBA00022827"/>
    </source>
</evidence>
<dbReference type="Gene3D" id="3.40.462.20">
    <property type="match status" value="1"/>
</dbReference>
<dbReference type="STRING" id="1715692.RUE5091_00231"/>
<evidence type="ECO:0000313" key="8">
    <source>
        <dbReference type="Proteomes" id="UP000051260"/>
    </source>
</evidence>
<evidence type="ECO:0000256" key="3">
    <source>
        <dbReference type="ARBA" id="ARBA00022630"/>
    </source>
</evidence>
<dbReference type="InterPro" id="IPR016169">
    <property type="entry name" value="FAD-bd_PCMH_sub2"/>
</dbReference>
<keyword evidence="8" id="KW-1185">Reference proteome</keyword>
<feature type="domain" description="FAD-binding PCMH-type" evidence="6">
    <location>
        <begin position="49"/>
        <end position="219"/>
    </location>
</feature>
<dbReference type="SUPFAM" id="SSF55103">
    <property type="entry name" value="FAD-linked oxidases, C-terminal domain"/>
    <property type="match status" value="1"/>
</dbReference>
<dbReference type="InterPro" id="IPR016167">
    <property type="entry name" value="FAD-bd_PCMH_sub1"/>
</dbReference>
<evidence type="ECO:0000313" key="7">
    <source>
        <dbReference type="EMBL" id="CUJ84524.1"/>
    </source>
</evidence>
<keyword evidence="4" id="KW-0274">FAD</keyword>
<dbReference type="Proteomes" id="UP000051260">
    <property type="component" value="Unassembled WGS sequence"/>
</dbReference>
<comment type="cofactor">
    <cofactor evidence="1">
        <name>FAD</name>
        <dbReference type="ChEBI" id="CHEBI:57692"/>
    </cofactor>
</comment>
<dbReference type="InterPro" id="IPR016166">
    <property type="entry name" value="FAD-bd_PCMH"/>
</dbReference>
<accession>A0A0P1IA80</accession>
<dbReference type="InterPro" id="IPR012951">
    <property type="entry name" value="BBE"/>
</dbReference>
<dbReference type="InterPro" id="IPR006094">
    <property type="entry name" value="Oxid_FAD_bind_N"/>
</dbReference>
<dbReference type="InterPro" id="IPR036318">
    <property type="entry name" value="FAD-bd_PCMH-like_sf"/>
</dbReference>
<evidence type="ECO:0000256" key="2">
    <source>
        <dbReference type="ARBA" id="ARBA00005466"/>
    </source>
</evidence>
<dbReference type="Gene3D" id="3.30.43.10">
    <property type="entry name" value="Uridine Diphospho-n-acetylenolpyruvylglucosamine Reductase, domain 2"/>
    <property type="match status" value="1"/>
</dbReference>
<dbReference type="InterPro" id="IPR050416">
    <property type="entry name" value="FAD-linked_Oxidoreductase"/>
</dbReference>
<dbReference type="GO" id="GO:0016491">
    <property type="term" value="F:oxidoreductase activity"/>
    <property type="evidence" value="ECO:0007669"/>
    <property type="project" value="UniProtKB-KW"/>
</dbReference>
<dbReference type="InterPro" id="IPR016164">
    <property type="entry name" value="FAD-linked_Oxase-like_C"/>
</dbReference>
<dbReference type="GO" id="GO:0071949">
    <property type="term" value="F:FAD binding"/>
    <property type="evidence" value="ECO:0007669"/>
    <property type="project" value="InterPro"/>
</dbReference>
<dbReference type="PROSITE" id="PS51387">
    <property type="entry name" value="FAD_PCMH"/>
    <property type="match status" value="1"/>
</dbReference>
<protein>
    <submittedName>
        <fullName evidence="7">Mitomycin radical oxidase</fullName>
        <ecNumber evidence="7">1.5.3.-</ecNumber>
    </submittedName>
</protein>